<reference evidence="1" key="1">
    <citation type="submission" date="2013-11" db="EMBL/GenBank/DDBJ databases">
        <title>The Genome Sequence of Phytophthora parasitica CJ02B3.</title>
        <authorList>
            <consortium name="The Broad Institute Genomics Platform"/>
            <person name="Russ C."/>
            <person name="Tyler B."/>
            <person name="Panabieres F."/>
            <person name="Shan W."/>
            <person name="Tripathy S."/>
            <person name="Grunwald N."/>
            <person name="Machado M."/>
            <person name="Johnson C.S."/>
            <person name="Arredondo F."/>
            <person name="Hong C."/>
            <person name="Coffey M."/>
            <person name="Young S.K."/>
            <person name="Zeng Q."/>
            <person name="Gargeya S."/>
            <person name="Fitzgerald M."/>
            <person name="Abouelleil A."/>
            <person name="Alvarado L."/>
            <person name="Chapman S.B."/>
            <person name="Gainer-Dewar J."/>
            <person name="Goldberg J."/>
            <person name="Griggs A."/>
            <person name="Gujja S."/>
            <person name="Hansen M."/>
            <person name="Howarth C."/>
            <person name="Imamovic A."/>
            <person name="Ireland A."/>
            <person name="Larimer J."/>
            <person name="McCowan C."/>
            <person name="Murphy C."/>
            <person name="Pearson M."/>
            <person name="Poon T.W."/>
            <person name="Priest M."/>
            <person name="Roberts A."/>
            <person name="Saif S."/>
            <person name="Shea T."/>
            <person name="Sykes S."/>
            <person name="Wortman J."/>
            <person name="Nusbaum C."/>
            <person name="Birren B."/>
        </authorList>
    </citation>
    <scope>NUCLEOTIDE SEQUENCE [LARGE SCALE GENOMIC DNA]</scope>
    <source>
        <strain evidence="1">CJ02B3</strain>
    </source>
</reference>
<organism evidence="2 3">
    <name type="scientific">Phytophthora nicotianae</name>
    <name type="common">Potato buckeye rot agent</name>
    <name type="synonym">Phytophthora parasitica</name>
    <dbReference type="NCBI Taxonomy" id="4792"/>
    <lineage>
        <taxon>Eukaryota</taxon>
        <taxon>Sar</taxon>
        <taxon>Stramenopiles</taxon>
        <taxon>Oomycota</taxon>
        <taxon>Peronosporomycetes</taxon>
        <taxon>Peronosporales</taxon>
        <taxon>Peronosporaceae</taxon>
        <taxon>Phytophthora</taxon>
    </lineage>
</organism>
<sequence length="73" mass="8334">MKLTLTKQELHDVLHFHLVVMRLACMGVQDAVRDVDIASDNVRELFAEGHDTASSKLSQTGVRVYQFQEEYLV</sequence>
<evidence type="ECO:0000313" key="2">
    <source>
        <dbReference type="EMBL" id="ETL46445.1"/>
    </source>
</evidence>
<dbReference type="VEuPathDB" id="FungiDB:PPTG_03628"/>
<protein>
    <submittedName>
        <fullName evidence="2">Uncharacterized protein</fullName>
    </submittedName>
</protein>
<reference evidence="2 3" key="2">
    <citation type="submission" date="2013-11" db="EMBL/GenBank/DDBJ databases">
        <title>The Genome Sequence of Phytophthora parasitica CJ05E6.</title>
        <authorList>
            <consortium name="The Broad Institute Genomics Platform"/>
            <person name="Russ C."/>
            <person name="Tyler B."/>
            <person name="Panabieres F."/>
            <person name="Shan W."/>
            <person name="Tripathy S."/>
            <person name="Grunwald N."/>
            <person name="Machado M."/>
            <person name="Johnson C.S."/>
            <person name="Arredondo F."/>
            <person name="Hong C."/>
            <person name="Coffey M."/>
            <person name="Young S.K."/>
            <person name="Zeng Q."/>
            <person name="Gargeya S."/>
            <person name="Fitzgerald M."/>
            <person name="Abouelleil A."/>
            <person name="Alvarado L."/>
            <person name="Chapman S.B."/>
            <person name="Gainer-Dewar J."/>
            <person name="Goldberg J."/>
            <person name="Griggs A."/>
            <person name="Gujja S."/>
            <person name="Hansen M."/>
            <person name="Howarth C."/>
            <person name="Imamovic A."/>
            <person name="Ireland A."/>
            <person name="Larimer J."/>
            <person name="McCowan C."/>
            <person name="Murphy C."/>
            <person name="Pearson M."/>
            <person name="Poon T.W."/>
            <person name="Priest M."/>
            <person name="Roberts A."/>
            <person name="Saif S."/>
            <person name="Shea T."/>
            <person name="Sykes S."/>
            <person name="Wortman J."/>
            <person name="Nusbaum C."/>
            <person name="Birren B."/>
        </authorList>
    </citation>
    <scope>NUCLEOTIDE SEQUENCE [LARGE SCALE GENOMIC DNA]</scope>
    <source>
        <strain evidence="2 3">CJ05E6</strain>
    </source>
</reference>
<evidence type="ECO:0000313" key="3">
    <source>
        <dbReference type="Proteomes" id="UP000053864"/>
    </source>
</evidence>
<accession>W2JJ11</accession>
<gene>
    <name evidence="1" type="ORF">L915_03727</name>
    <name evidence="2" type="ORF">L916_03666</name>
</gene>
<dbReference type="AlphaFoldDB" id="W2JJ11"/>
<evidence type="ECO:0000313" key="1">
    <source>
        <dbReference type="EMBL" id="ETK93022.1"/>
    </source>
</evidence>
<dbReference type="Proteomes" id="UP000053236">
    <property type="component" value="Unassembled WGS sequence"/>
</dbReference>
<name>W2JJ11_PHYNI</name>
<proteinExistence type="predicted"/>
<dbReference type="Proteomes" id="UP000053864">
    <property type="component" value="Unassembled WGS sequence"/>
</dbReference>
<dbReference type="EMBL" id="KI671546">
    <property type="protein sequence ID" value="ETL46445.1"/>
    <property type="molecule type" value="Genomic_DNA"/>
</dbReference>
<dbReference type="EMBL" id="KI685029">
    <property type="protein sequence ID" value="ETK93022.1"/>
    <property type="molecule type" value="Genomic_DNA"/>
</dbReference>